<organism evidence="1 2">
    <name type="scientific">Xanthocytophaga flava</name>
    <dbReference type="NCBI Taxonomy" id="3048013"/>
    <lineage>
        <taxon>Bacteria</taxon>
        <taxon>Pseudomonadati</taxon>
        <taxon>Bacteroidota</taxon>
        <taxon>Cytophagia</taxon>
        <taxon>Cytophagales</taxon>
        <taxon>Rhodocytophagaceae</taxon>
        <taxon>Xanthocytophaga</taxon>
    </lineage>
</organism>
<gene>
    <name evidence="1" type="ORF">QNI19_08360</name>
</gene>
<comment type="caution">
    <text evidence="1">The sequence shown here is derived from an EMBL/GenBank/DDBJ whole genome shotgun (WGS) entry which is preliminary data.</text>
</comment>
<accession>A0ABT7CGT1</accession>
<evidence type="ECO:0000313" key="1">
    <source>
        <dbReference type="EMBL" id="MDJ1492941.1"/>
    </source>
</evidence>
<name>A0ABT7CGT1_9BACT</name>
<reference evidence="1 2" key="1">
    <citation type="submission" date="2023-05" db="EMBL/GenBank/DDBJ databases">
        <authorList>
            <person name="Zhang X."/>
        </authorList>
    </citation>
    <scope>NUCLEOTIDE SEQUENCE [LARGE SCALE GENOMIC DNA]</scope>
    <source>
        <strain evidence="1 2">DM2B3-1</strain>
    </source>
</reference>
<proteinExistence type="predicted"/>
<keyword evidence="2" id="KW-1185">Reference proteome</keyword>
<dbReference type="Proteomes" id="UP001228581">
    <property type="component" value="Unassembled WGS sequence"/>
</dbReference>
<sequence>MSYKFRKHLCISGSATEAQGWINASVLESKDKAVLSRFVQRFPDLSFYKETEESLNNLEASQKIKFPHWLRNLLTTVGFIAQDQLEFRVSGFDEDYRFGKDRLTGFWFLPWFVYGEEQERNWLQPLSFYPIAHETERHTSRLIVSLREEDQAVYDYYYMDMMDAELDEEPIEDCIQLAFTSYISLFDHVTEVKLENGTIIIARAI</sequence>
<evidence type="ECO:0000313" key="2">
    <source>
        <dbReference type="Proteomes" id="UP001228581"/>
    </source>
</evidence>
<protein>
    <submittedName>
        <fullName evidence="1">Uncharacterized protein</fullName>
    </submittedName>
</protein>
<dbReference type="EMBL" id="JASJOT010000004">
    <property type="protein sequence ID" value="MDJ1492941.1"/>
    <property type="molecule type" value="Genomic_DNA"/>
</dbReference>
<dbReference type="RefSeq" id="WP_313994478.1">
    <property type="nucleotide sequence ID" value="NZ_JASJOR010000019.1"/>
</dbReference>